<name>A0A1C7LV07_9FUNG</name>
<proteinExistence type="predicted"/>
<accession>A0A1C7LV07</accession>
<dbReference type="Proteomes" id="UP000093000">
    <property type="component" value="Unassembled WGS sequence"/>
</dbReference>
<dbReference type="AlphaFoldDB" id="A0A1C7LV07"/>
<feature type="non-terminal residue" evidence="1">
    <location>
        <position position="1"/>
    </location>
</feature>
<sequence length="161" mass="18179">DRQAITQQFADIKSGQAPGLSELEENARAFNNTIRAQNDTSDHLKYHIFKLAEYSQHLKEEYSCHLVIIHFTCRDGYPDDYGCYAKSEAGKLLQRQIYSGLGNHMVQVVFTKLLTALSHDLKLAARGVSRDDVVASAFIALKKLQVDSFESLEISDGWKQK</sequence>
<reference evidence="1 2" key="1">
    <citation type="submission" date="2016-03" db="EMBL/GenBank/DDBJ databases">
        <title>Choanephora cucurbitarum.</title>
        <authorList>
            <person name="Min B."/>
            <person name="Park H."/>
            <person name="Park J.-H."/>
            <person name="Shin H.-D."/>
            <person name="Choi I.-G."/>
        </authorList>
    </citation>
    <scope>NUCLEOTIDE SEQUENCE [LARGE SCALE GENOMIC DNA]</scope>
    <source>
        <strain evidence="1 2">KUS-F28377</strain>
    </source>
</reference>
<comment type="caution">
    <text evidence="1">The sequence shown here is derived from an EMBL/GenBank/DDBJ whole genome shotgun (WGS) entry which is preliminary data.</text>
</comment>
<organism evidence="1 2">
    <name type="scientific">Choanephora cucurbitarum</name>
    <dbReference type="NCBI Taxonomy" id="101091"/>
    <lineage>
        <taxon>Eukaryota</taxon>
        <taxon>Fungi</taxon>
        <taxon>Fungi incertae sedis</taxon>
        <taxon>Mucoromycota</taxon>
        <taxon>Mucoromycotina</taxon>
        <taxon>Mucoromycetes</taxon>
        <taxon>Mucorales</taxon>
        <taxon>Mucorineae</taxon>
        <taxon>Choanephoraceae</taxon>
        <taxon>Choanephoroideae</taxon>
        <taxon>Choanephora</taxon>
    </lineage>
</organism>
<dbReference type="InParanoid" id="A0A1C7LV07"/>
<evidence type="ECO:0000313" key="1">
    <source>
        <dbReference type="EMBL" id="OBZ66674.1"/>
    </source>
</evidence>
<gene>
    <name evidence="1" type="ORF">A0J61_11914</name>
</gene>
<evidence type="ECO:0000313" key="2">
    <source>
        <dbReference type="Proteomes" id="UP000093000"/>
    </source>
</evidence>
<protein>
    <submittedName>
        <fullName evidence="1">Uncharacterized protein</fullName>
    </submittedName>
</protein>
<keyword evidence="2" id="KW-1185">Reference proteome</keyword>
<dbReference type="EMBL" id="LUGH01002685">
    <property type="protein sequence ID" value="OBZ66674.1"/>
    <property type="molecule type" value="Genomic_DNA"/>
</dbReference>